<proteinExistence type="inferred from homology"/>
<evidence type="ECO:0000256" key="6">
    <source>
        <dbReference type="ARBA" id="ARBA00059115"/>
    </source>
</evidence>
<dbReference type="EMBL" id="LN483332">
    <property type="protein sequence ID" value="CED85398.1"/>
    <property type="molecule type" value="Genomic_DNA"/>
</dbReference>
<keyword evidence="2 8" id="KW-0813">Transport</keyword>
<dbReference type="InterPro" id="IPR044911">
    <property type="entry name" value="V-type_ATPase_csu/dsu_dom_3"/>
</dbReference>
<dbReference type="Gene3D" id="1.10.132.50">
    <property type="entry name" value="ATP synthase (C/AC39) subunit, domain 3"/>
    <property type="match status" value="1"/>
</dbReference>
<comment type="function">
    <text evidence="6 8">Subunit of the V0 complex of vacuolar(H+)-ATPase (V-ATPase), a multisubunit enzyme composed of a peripheral complex (V1) that hydrolyzes ATP and a membrane integral complex (V0) that translocates protons. V-ATPase is responsible for acidifying and maintaining the pH of intracellular compartments. This subunit is a non-integral membrane component of the membrane pore domain and is required for proper assembly of the V0 sector. Might be involved in the regulated assembly of V1 subunits onto the membrane sector or alternatively may prevent the passage of protons through V0 pores.</text>
</comment>
<sequence length="354" mass="40338">MEALFFNADGGFLEGVVRGYKNGLLTQANYNNLTQCETLEDFRLQLSSTDYGNFLANEPLPISTATIADKATEKLVSEFNYIRSNAVEPLSKFLDYMTYAYMIDNVILLTLGTLHERDTRELLDRCHPLGVFDTMPALCVATNVEELYQSVLVETPLAPYFRDCLSAQDLDDLNIEIIRNTLYKSYLEDFHSFVQTLPSPTNEIMSRVLAFEADRRSINITLNSFNTDITKEQRAKLFPSFGRLFPEGNNALARADDPDQVKAVVDNVMEYRPFFESGPAGGAGAREEGGSSLEDRFFRYDVELNKQTFLQQFQYGVFYSFVKLKEQEIRSLTWIAECIAQDAKDRIQDFVPIF</sequence>
<keyword evidence="4 8" id="KW-0406">Ion transport</keyword>
<evidence type="ECO:0000256" key="1">
    <source>
        <dbReference type="ARBA" id="ARBA00006709"/>
    </source>
</evidence>
<evidence type="ECO:0000256" key="8">
    <source>
        <dbReference type="PIRNR" id="PIRNR018497"/>
    </source>
</evidence>
<evidence type="ECO:0000256" key="2">
    <source>
        <dbReference type="ARBA" id="ARBA00022448"/>
    </source>
</evidence>
<reference evidence="9" key="1">
    <citation type="submission" date="2014-08" db="EMBL/GenBank/DDBJ databases">
        <authorList>
            <person name="Sharma Rahul"/>
            <person name="Thines Marco"/>
        </authorList>
    </citation>
    <scope>NUCLEOTIDE SEQUENCE</scope>
</reference>
<dbReference type="FunFam" id="1.10.132.50:FF:000002">
    <property type="entry name" value="V-type proton ATPase subunit"/>
    <property type="match status" value="1"/>
</dbReference>
<comment type="similarity">
    <text evidence="1 8">Belongs to the V-ATPase V0D/AC39 subunit family.</text>
</comment>
<dbReference type="Pfam" id="PF01992">
    <property type="entry name" value="vATP-synt_AC39"/>
    <property type="match status" value="1"/>
</dbReference>
<dbReference type="FunFam" id="1.20.1690.10:FF:000001">
    <property type="entry name" value="V-type proton ATPase subunit"/>
    <property type="match status" value="1"/>
</dbReference>
<dbReference type="InterPro" id="IPR035067">
    <property type="entry name" value="V-type_ATPase_csu/dsu"/>
</dbReference>
<comment type="function">
    <text evidence="7">Subunit of the integral membrane V0 complex of vacuolar ATPase. Vacuolar ATPase is responsible for acidifying a variety of intracellular compartments in eukaryotic cells, thus providing most of the energy required for transport processes in the vacuolar system.</text>
</comment>
<dbReference type="PANTHER" id="PTHR11028">
    <property type="entry name" value="VACUOLAR ATP SYNTHASE SUBUNIT AC39"/>
    <property type="match status" value="1"/>
</dbReference>
<keyword evidence="3 8" id="KW-0375">Hydrogen ion transport</keyword>
<dbReference type="GO" id="GO:0005773">
    <property type="term" value="C:vacuole"/>
    <property type="evidence" value="ECO:0007669"/>
    <property type="project" value="UniProtKB-ARBA"/>
</dbReference>
<evidence type="ECO:0000256" key="4">
    <source>
        <dbReference type="ARBA" id="ARBA00023065"/>
    </source>
</evidence>
<dbReference type="FunFam" id="1.20.1690.10:FF:000003">
    <property type="entry name" value="V-type proton ATPase subunit"/>
    <property type="match status" value="1"/>
</dbReference>
<dbReference type="GO" id="GO:0046961">
    <property type="term" value="F:proton-transporting ATPase activity, rotational mechanism"/>
    <property type="evidence" value="ECO:0007669"/>
    <property type="project" value="InterPro"/>
</dbReference>
<comment type="subunit">
    <text evidence="5">V-ATPase is a heteromultimeric enzyme composed of a peripheral catalytic V1 complex (components A to H) attached to an integral membrane V0 proton pore complex (components: a, c, c', c'', d, e, f and VOA1).</text>
</comment>
<dbReference type="InterPro" id="IPR002843">
    <property type="entry name" value="ATPase_V0-cplx_csu/dsu"/>
</dbReference>
<evidence type="ECO:0000256" key="3">
    <source>
        <dbReference type="ARBA" id="ARBA00022781"/>
    </source>
</evidence>
<dbReference type="AlphaFoldDB" id="A0A0F7SYP6"/>
<organism evidence="9">
    <name type="scientific">Phaffia rhodozyma</name>
    <name type="common">Yeast</name>
    <name type="synonym">Xanthophyllomyces dendrorhous</name>
    <dbReference type="NCBI Taxonomy" id="264483"/>
    <lineage>
        <taxon>Eukaryota</taxon>
        <taxon>Fungi</taxon>
        <taxon>Dikarya</taxon>
        <taxon>Basidiomycota</taxon>
        <taxon>Agaricomycotina</taxon>
        <taxon>Tremellomycetes</taxon>
        <taxon>Cystofilobasidiales</taxon>
        <taxon>Mrakiaceae</taxon>
        <taxon>Phaffia</taxon>
    </lineage>
</organism>
<dbReference type="PIRSF" id="PIRSF018497">
    <property type="entry name" value="V-ATP_synth_D"/>
    <property type="match status" value="1"/>
</dbReference>
<name>A0A0F7SYP6_PHARH</name>
<protein>
    <recommendedName>
        <fullName evidence="8">V-type proton ATPase subunit</fullName>
    </recommendedName>
</protein>
<evidence type="ECO:0000256" key="5">
    <source>
        <dbReference type="ARBA" id="ARBA00029477"/>
    </source>
</evidence>
<dbReference type="Gene3D" id="1.20.1690.10">
    <property type="entry name" value="V-type ATP synthase subunit C domain"/>
    <property type="match status" value="2"/>
</dbReference>
<accession>A0A0F7SYP6</accession>
<evidence type="ECO:0000313" key="9">
    <source>
        <dbReference type="EMBL" id="CED85398.1"/>
    </source>
</evidence>
<dbReference type="SUPFAM" id="SSF103486">
    <property type="entry name" value="V-type ATP synthase subunit C"/>
    <property type="match status" value="1"/>
</dbReference>
<comment type="subunit">
    <text evidence="8">V-ATPase is a heteromultimeric enzyme made up of two complexes: the ATP-hydrolytic V1 complex and the proton translocation V0 complex.</text>
</comment>
<dbReference type="InterPro" id="IPR036079">
    <property type="entry name" value="ATPase_csu/dsu_sf"/>
</dbReference>
<dbReference type="InterPro" id="IPR016727">
    <property type="entry name" value="ATPase_V0-cplx_dsu"/>
</dbReference>
<dbReference type="GO" id="GO:0033179">
    <property type="term" value="C:proton-transporting V-type ATPase, V0 domain"/>
    <property type="evidence" value="ECO:0007669"/>
    <property type="project" value="InterPro"/>
</dbReference>
<evidence type="ECO:0000256" key="7">
    <source>
        <dbReference type="ARBA" id="ARBA00059209"/>
    </source>
</evidence>